<evidence type="ECO:0000256" key="1">
    <source>
        <dbReference type="SAM" id="MobiDB-lite"/>
    </source>
</evidence>
<feature type="compositionally biased region" description="Basic residues" evidence="1">
    <location>
        <begin position="564"/>
        <end position="573"/>
    </location>
</feature>
<accession>A0A7S3Q5I1</accession>
<proteinExistence type="predicted"/>
<feature type="region of interest" description="Disordered" evidence="1">
    <location>
        <begin position="386"/>
        <end position="421"/>
    </location>
</feature>
<name>A0A7S3Q5I1_9STRA</name>
<dbReference type="EMBL" id="HBIO01014757">
    <property type="protein sequence ID" value="CAE0466546.1"/>
    <property type="molecule type" value="Transcribed_RNA"/>
</dbReference>
<protein>
    <submittedName>
        <fullName evidence="2">Uncharacterized protein</fullName>
    </submittedName>
</protein>
<reference evidence="2" key="1">
    <citation type="submission" date="2021-01" db="EMBL/GenBank/DDBJ databases">
        <authorList>
            <person name="Corre E."/>
            <person name="Pelletier E."/>
            <person name="Niang G."/>
            <person name="Scheremetjew M."/>
            <person name="Finn R."/>
            <person name="Kale V."/>
            <person name="Holt S."/>
            <person name="Cochrane G."/>
            <person name="Meng A."/>
            <person name="Brown T."/>
            <person name="Cohen L."/>
        </authorList>
    </citation>
    <scope>NUCLEOTIDE SEQUENCE</scope>
    <source>
        <strain evidence="2">MM31A-1</strain>
    </source>
</reference>
<gene>
    <name evidence="2" type="ORF">CDEB00056_LOCUS11398</name>
</gene>
<feature type="region of interest" description="Disordered" evidence="1">
    <location>
        <begin position="176"/>
        <end position="231"/>
    </location>
</feature>
<feature type="compositionally biased region" description="Basic and acidic residues" evidence="1">
    <location>
        <begin position="189"/>
        <end position="221"/>
    </location>
</feature>
<feature type="compositionally biased region" description="Low complexity" evidence="1">
    <location>
        <begin position="513"/>
        <end position="538"/>
    </location>
</feature>
<evidence type="ECO:0000313" key="2">
    <source>
        <dbReference type="EMBL" id="CAE0466546.1"/>
    </source>
</evidence>
<feature type="region of interest" description="Disordered" evidence="1">
    <location>
        <begin position="438"/>
        <end position="573"/>
    </location>
</feature>
<feature type="compositionally biased region" description="Low complexity" evidence="1">
    <location>
        <begin position="480"/>
        <end position="505"/>
    </location>
</feature>
<feature type="compositionally biased region" description="Low complexity" evidence="1">
    <location>
        <begin position="438"/>
        <end position="452"/>
    </location>
</feature>
<dbReference type="AlphaFoldDB" id="A0A7S3Q5I1"/>
<feature type="compositionally biased region" description="Low complexity" evidence="1">
    <location>
        <begin position="222"/>
        <end position="231"/>
    </location>
</feature>
<sequence>MDMDSTASLAVPVSSTSKSSINADPSAAANAAAAAEQDLLTTVPCLLPLSNLCKRIIAKNIERYPPPCFAPLAESEWESVVALKYRMTTPKFAATARMSNNLSGGRRQPVLADKTLHAIERHNPHLSTSTKVDEMVWKDCVNYKFKRGGASRPPVLEFPWELQVKKMEKIAKELPLLLKEPQPQPRPQPELRPELKKSSKFDEKDDGGNHIDADAGSDHDQNQNQNHGQNQMNMNTIMNMRQVERERALNALNLIKWCNILKHTPMCVPLLSVTGIGKSVKKFIKVYKKYIERGVGLPDWFPDITCNEHPSAIETETSLLPTLERLLHDWQVMASADENSSQACTLRERNTLEDQHIEDYNAARGSTTWRKLFHALHQRESAMIKNKGAKMRKIRDNLASDRPKMQSALTKQKRPKSASKFGSKVTLKNRLLYGDVPSKSGWGSSKSSTIGKMSKLRNESASSAARIAGRTGIGSARNGSISASTSSKGSFSASVLSSSSTVRSVPGKKRKATSAPASSSLSSSSSSTARHTSSASSSRNTFNGGLARRNQRVFELNGGMSMKLPKHKATKRR</sequence>
<feature type="compositionally biased region" description="Basic and acidic residues" evidence="1">
    <location>
        <begin position="394"/>
        <end position="404"/>
    </location>
</feature>
<organism evidence="2">
    <name type="scientific">Chaetoceros debilis</name>
    <dbReference type="NCBI Taxonomy" id="122233"/>
    <lineage>
        <taxon>Eukaryota</taxon>
        <taxon>Sar</taxon>
        <taxon>Stramenopiles</taxon>
        <taxon>Ochrophyta</taxon>
        <taxon>Bacillariophyta</taxon>
        <taxon>Coscinodiscophyceae</taxon>
        <taxon>Chaetocerotophycidae</taxon>
        <taxon>Chaetocerotales</taxon>
        <taxon>Chaetocerotaceae</taxon>
        <taxon>Chaetoceros</taxon>
    </lineage>
</organism>